<dbReference type="GO" id="GO:0006508">
    <property type="term" value="P:proteolysis"/>
    <property type="evidence" value="ECO:0007669"/>
    <property type="project" value="InterPro"/>
</dbReference>
<feature type="compositionally biased region" description="Low complexity" evidence="2">
    <location>
        <begin position="156"/>
        <end position="172"/>
    </location>
</feature>
<evidence type="ECO:0008006" key="5">
    <source>
        <dbReference type="Google" id="ProtNLM"/>
    </source>
</evidence>
<feature type="region of interest" description="Disordered" evidence="2">
    <location>
        <begin position="283"/>
        <end position="394"/>
    </location>
</feature>
<feature type="compositionally biased region" description="Low complexity" evidence="2">
    <location>
        <begin position="328"/>
        <end position="337"/>
    </location>
</feature>
<dbReference type="Gramene" id="GBG68234">
    <property type="protein sequence ID" value="GBG68234"/>
    <property type="gene ID" value="CBR_g2785"/>
</dbReference>
<dbReference type="InterPro" id="IPR001969">
    <property type="entry name" value="Aspartic_peptidase_AS"/>
</dbReference>
<feature type="compositionally biased region" description="Acidic residues" evidence="2">
    <location>
        <begin position="121"/>
        <end position="132"/>
    </location>
</feature>
<sequence length="713" mass="78829">MARKVLGLAEESQCAIFLSNFTECESVSLTRRGTIGRKLTWETVKQSLADGELDQVYQFQMKQQRQKRKARVVTEGAGINLQQLIADGIAKYHADQQKAAGNRVLTVTQPQAKAAKKVVEQVEDDDDDEEEEPVKLTKSQRKARNQAAGGQGSGKNAGVQAAAPAQVNANQASTSGMRKEALRRAELGPPPPAMFRLWQEEDVRSTIKVEELTNSESEEGIRREESVVIEEEEEEESYCQGRVIDTMERMEDLVEKMQRLNLKMRSICDEVAKPMVYLLGSETGPSSVKPACQTLGSIPRSGITFRPPRGQPTFPQAVCTRRKKEDTSSNQEPPSESQPREKEPVIDVGGEGKEDEEDERLRKEEEEQAAQRAKKRNTEERPEKAAKGESSRKQKYAIPLEDGLDIEALVDRLLEGHNDLLNLKDILASAPKLREGFKTRLSRRRVASVRLGNLIAAEAHWAVPGTKMDWKSVGTGSVNLSIKGKPCSGMLDTGAEMNIIKESGALRLGMDIDRMDSGFLYGASGKTPFTGTTSNVVIEIGKVKSGEGANEDIPPVDAFLDEEEDVKLHINAHAVGVSGVIVQGQSAFLAPAGYVKRADIVLKDFVEEDPWGGKEVEWMAKLALTETFQLEEDPLVIESGAYSLDTQAKYVADVSFLVNSIVQVHEDGEGSRDPVRDMEEDEFEEGKITEAFRADEYEGVYRELGLLLSCEMR</sequence>
<dbReference type="GO" id="GO:0004190">
    <property type="term" value="F:aspartic-type endopeptidase activity"/>
    <property type="evidence" value="ECO:0007669"/>
    <property type="project" value="InterPro"/>
</dbReference>
<evidence type="ECO:0000313" key="4">
    <source>
        <dbReference type="Proteomes" id="UP000265515"/>
    </source>
</evidence>
<dbReference type="PROSITE" id="PS00141">
    <property type="entry name" value="ASP_PROTEASE"/>
    <property type="match status" value="1"/>
</dbReference>
<protein>
    <recommendedName>
        <fullName evidence="5">Peptidase A2 domain-containing protein</fullName>
    </recommendedName>
</protein>
<dbReference type="InterPro" id="IPR021109">
    <property type="entry name" value="Peptidase_aspartic_dom_sf"/>
</dbReference>
<feature type="region of interest" description="Disordered" evidence="2">
    <location>
        <begin position="116"/>
        <end position="192"/>
    </location>
</feature>
<dbReference type="SUPFAM" id="SSF50630">
    <property type="entry name" value="Acid proteases"/>
    <property type="match status" value="1"/>
</dbReference>
<dbReference type="Gene3D" id="2.40.70.10">
    <property type="entry name" value="Acid Proteases"/>
    <property type="match status" value="1"/>
</dbReference>
<name>A0A388KDU9_CHABU</name>
<accession>A0A388KDU9</accession>
<dbReference type="Pfam" id="PF13650">
    <property type="entry name" value="Asp_protease_2"/>
    <property type="match status" value="1"/>
</dbReference>
<evidence type="ECO:0000256" key="1">
    <source>
        <dbReference type="SAM" id="Coils"/>
    </source>
</evidence>
<dbReference type="CDD" id="cd00303">
    <property type="entry name" value="retropepsin_like"/>
    <property type="match status" value="1"/>
</dbReference>
<organism evidence="3 4">
    <name type="scientific">Chara braunii</name>
    <name type="common">Braun's stonewort</name>
    <dbReference type="NCBI Taxonomy" id="69332"/>
    <lineage>
        <taxon>Eukaryota</taxon>
        <taxon>Viridiplantae</taxon>
        <taxon>Streptophyta</taxon>
        <taxon>Charophyceae</taxon>
        <taxon>Charales</taxon>
        <taxon>Characeae</taxon>
        <taxon>Chara</taxon>
    </lineage>
</organism>
<dbReference type="AlphaFoldDB" id="A0A388KDU9"/>
<proteinExistence type="predicted"/>
<comment type="caution">
    <text evidence="3">The sequence shown here is derived from an EMBL/GenBank/DDBJ whole genome shotgun (WGS) entry which is preliminary data.</text>
</comment>
<reference evidence="3 4" key="1">
    <citation type="journal article" date="2018" name="Cell">
        <title>The Chara Genome: Secondary Complexity and Implications for Plant Terrestrialization.</title>
        <authorList>
            <person name="Nishiyama T."/>
            <person name="Sakayama H."/>
            <person name="Vries J.D."/>
            <person name="Buschmann H."/>
            <person name="Saint-Marcoux D."/>
            <person name="Ullrich K.K."/>
            <person name="Haas F.B."/>
            <person name="Vanderstraeten L."/>
            <person name="Becker D."/>
            <person name="Lang D."/>
            <person name="Vosolsobe S."/>
            <person name="Rombauts S."/>
            <person name="Wilhelmsson P.K.I."/>
            <person name="Janitza P."/>
            <person name="Kern R."/>
            <person name="Heyl A."/>
            <person name="Rumpler F."/>
            <person name="Villalobos L.I.A.C."/>
            <person name="Clay J.M."/>
            <person name="Skokan R."/>
            <person name="Toyoda A."/>
            <person name="Suzuki Y."/>
            <person name="Kagoshima H."/>
            <person name="Schijlen E."/>
            <person name="Tajeshwar N."/>
            <person name="Catarino B."/>
            <person name="Hetherington A.J."/>
            <person name="Saltykova A."/>
            <person name="Bonnot C."/>
            <person name="Breuninger H."/>
            <person name="Symeonidi A."/>
            <person name="Radhakrishnan G.V."/>
            <person name="Van Nieuwerburgh F."/>
            <person name="Deforce D."/>
            <person name="Chang C."/>
            <person name="Karol K.G."/>
            <person name="Hedrich R."/>
            <person name="Ulvskov P."/>
            <person name="Glockner G."/>
            <person name="Delwiche C.F."/>
            <person name="Petrasek J."/>
            <person name="Van de Peer Y."/>
            <person name="Friml J."/>
            <person name="Beilby M."/>
            <person name="Dolan L."/>
            <person name="Kohara Y."/>
            <person name="Sugano S."/>
            <person name="Fujiyama A."/>
            <person name="Delaux P.-M."/>
            <person name="Quint M."/>
            <person name="TheiBen G."/>
            <person name="Hagemann M."/>
            <person name="Harholt J."/>
            <person name="Dunand C."/>
            <person name="Zachgo S."/>
            <person name="Langdale J."/>
            <person name="Maumus F."/>
            <person name="Straeten D.V.D."/>
            <person name="Gould S.B."/>
            <person name="Rensing S.A."/>
        </authorList>
    </citation>
    <scope>NUCLEOTIDE SEQUENCE [LARGE SCALE GENOMIC DNA]</scope>
    <source>
        <strain evidence="3 4">S276</strain>
    </source>
</reference>
<keyword evidence="4" id="KW-1185">Reference proteome</keyword>
<feature type="coiled-coil region" evidence="1">
    <location>
        <begin position="243"/>
        <end position="270"/>
    </location>
</feature>
<evidence type="ECO:0000313" key="3">
    <source>
        <dbReference type="EMBL" id="GBG68234.1"/>
    </source>
</evidence>
<feature type="compositionally biased region" description="Basic and acidic residues" evidence="2">
    <location>
        <begin position="376"/>
        <end position="392"/>
    </location>
</feature>
<gene>
    <name evidence="3" type="ORF">CBR_g2785</name>
</gene>
<feature type="compositionally biased region" description="Basic and acidic residues" evidence="2">
    <location>
        <begin position="177"/>
        <end position="186"/>
    </location>
</feature>
<evidence type="ECO:0000256" key="2">
    <source>
        <dbReference type="SAM" id="MobiDB-lite"/>
    </source>
</evidence>
<dbReference type="EMBL" id="BFEA01000097">
    <property type="protein sequence ID" value="GBG68234.1"/>
    <property type="molecule type" value="Genomic_DNA"/>
</dbReference>
<dbReference type="Proteomes" id="UP000265515">
    <property type="component" value="Unassembled WGS sequence"/>
</dbReference>
<keyword evidence="1" id="KW-0175">Coiled coil</keyword>